<dbReference type="Gene3D" id="3.30.300.30">
    <property type="match status" value="1"/>
</dbReference>
<dbReference type="STRING" id="260084.SAMN02927928_2655"/>
<evidence type="ECO:0000313" key="4">
    <source>
        <dbReference type="Proteomes" id="UP000199150"/>
    </source>
</evidence>
<dbReference type="InterPro" id="IPR050237">
    <property type="entry name" value="ATP-dep_AMP-bd_enzyme"/>
</dbReference>
<proteinExistence type="predicted"/>
<evidence type="ECO:0000259" key="1">
    <source>
        <dbReference type="Pfam" id="PF00501"/>
    </source>
</evidence>
<feature type="domain" description="AMP-dependent synthetase/ligase" evidence="1">
    <location>
        <begin position="9"/>
        <end position="354"/>
    </location>
</feature>
<keyword evidence="3" id="KW-0436">Ligase</keyword>
<dbReference type="PANTHER" id="PTHR43767">
    <property type="entry name" value="LONG-CHAIN-FATTY-ACID--COA LIGASE"/>
    <property type="match status" value="1"/>
</dbReference>
<dbReference type="InterPro" id="IPR045851">
    <property type="entry name" value="AMP-bd_C_sf"/>
</dbReference>
<accession>A0A1G4SFJ8</accession>
<protein>
    <submittedName>
        <fullName evidence="3">Acyl-CoA synthetase (AMP-forming)/AMP-acid ligase II</fullName>
    </submittedName>
</protein>
<sequence length="510" mass="54660">MTTGLWRCFDAVAEQRGAAPALIQGDRHISFSDLRLRAAEAAALMVRFGVQPGDRCLVWAGNSPDLAATLLGAWMIGAIVALVNDEAPLTHLSHAAGVTRPRVAFVDEKCAEVATRTLECPVLVLGTEKAEPLSPPARGLTHDLEPASIFFTSGSMGPPKGVTQNHATLIAGCRMVAAHLGLRADDRILCPIPWAFDYGYGQLLSTVLLGVTQVLPQARNPFALCEAIEAHKPTVFAGLPSIFALLLRGLSPLRETDLSSLRLVTNTGGLIPPAIYADVRAVFGHCDISLNYGMTETYRSAGLPVAWSGEHPHSVGFGYPGVQLNILSEDGREAEPDEIGEIIHRGTGAFMGYWNAPEATAKVLRPDPLWRYAGVAAPNVVFTGDLGWKTSEGLLVIKGRRDRQIKCMGVRVSPDEIETMIRATGLVRDVAIVGVPHEIMGEMIVAAVIAPAGGGSDAPGPVPALKTFARKEMSQHMQPRAWHMMDSFPLTPNGKTDFIRLRNDLSQGTA</sequence>
<dbReference type="Pfam" id="PF00501">
    <property type="entry name" value="AMP-binding"/>
    <property type="match status" value="1"/>
</dbReference>
<dbReference type="Pfam" id="PF13193">
    <property type="entry name" value="AMP-binding_C"/>
    <property type="match status" value="1"/>
</dbReference>
<organism evidence="3 4">
    <name type="scientific">Asticcacaulis taihuensis</name>
    <dbReference type="NCBI Taxonomy" id="260084"/>
    <lineage>
        <taxon>Bacteria</taxon>
        <taxon>Pseudomonadati</taxon>
        <taxon>Pseudomonadota</taxon>
        <taxon>Alphaproteobacteria</taxon>
        <taxon>Caulobacterales</taxon>
        <taxon>Caulobacteraceae</taxon>
        <taxon>Asticcacaulis</taxon>
    </lineage>
</organism>
<dbReference type="InterPro" id="IPR042099">
    <property type="entry name" value="ANL_N_sf"/>
</dbReference>
<dbReference type="InterPro" id="IPR025110">
    <property type="entry name" value="AMP-bd_C"/>
</dbReference>
<feature type="domain" description="AMP-binding enzyme C-terminal" evidence="2">
    <location>
        <begin position="416"/>
        <end position="495"/>
    </location>
</feature>
<dbReference type="Gene3D" id="3.40.50.12780">
    <property type="entry name" value="N-terminal domain of ligase-like"/>
    <property type="match status" value="1"/>
</dbReference>
<dbReference type="SUPFAM" id="SSF56801">
    <property type="entry name" value="Acetyl-CoA synthetase-like"/>
    <property type="match status" value="1"/>
</dbReference>
<dbReference type="InterPro" id="IPR000873">
    <property type="entry name" value="AMP-dep_synth/lig_dom"/>
</dbReference>
<dbReference type="GO" id="GO:0016878">
    <property type="term" value="F:acid-thiol ligase activity"/>
    <property type="evidence" value="ECO:0007669"/>
    <property type="project" value="UniProtKB-ARBA"/>
</dbReference>
<dbReference type="EMBL" id="FMTS01000004">
    <property type="protein sequence ID" value="SCW67960.1"/>
    <property type="molecule type" value="Genomic_DNA"/>
</dbReference>
<dbReference type="PANTHER" id="PTHR43767:SF1">
    <property type="entry name" value="NONRIBOSOMAL PEPTIDE SYNTHASE PES1 (EUROFUNG)-RELATED"/>
    <property type="match status" value="1"/>
</dbReference>
<name>A0A1G4SFJ8_9CAUL</name>
<keyword evidence="4" id="KW-1185">Reference proteome</keyword>
<dbReference type="AlphaFoldDB" id="A0A1G4SFJ8"/>
<dbReference type="Proteomes" id="UP000199150">
    <property type="component" value="Unassembled WGS sequence"/>
</dbReference>
<evidence type="ECO:0000259" key="2">
    <source>
        <dbReference type="Pfam" id="PF13193"/>
    </source>
</evidence>
<dbReference type="RefSeq" id="WP_170828320.1">
    <property type="nucleotide sequence ID" value="NZ_CBCRYE010000002.1"/>
</dbReference>
<gene>
    <name evidence="3" type="ORF">SAMN02927928_2655</name>
</gene>
<reference evidence="4" key="1">
    <citation type="submission" date="2016-10" db="EMBL/GenBank/DDBJ databases">
        <authorList>
            <person name="Varghese N."/>
            <person name="Submissions S."/>
        </authorList>
    </citation>
    <scope>NUCLEOTIDE SEQUENCE [LARGE SCALE GENOMIC DNA]</scope>
    <source>
        <strain evidence="4">CGMCC 1.3431</strain>
    </source>
</reference>
<evidence type="ECO:0000313" key="3">
    <source>
        <dbReference type="EMBL" id="SCW67960.1"/>
    </source>
</evidence>